<proteinExistence type="predicted"/>
<evidence type="ECO:0000313" key="2">
    <source>
        <dbReference type="EMBL" id="AUQ95624.1"/>
    </source>
</evidence>
<dbReference type="EMBL" id="CP010705">
    <property type="protein sequence ID" value="AUQ95624.1"/>
    <property type="molecule type" value="Genomic_DNA"/>
</dbReference>
<gene>
    <name evidence="2" type="ORF">PhaeoP66_02867</name>
</gene>
<evidence type="ECO:0000256" key="1">
    <source>
        <dbReference type="SAM" id="SignalP"/>
    </source>
</evidence>
<name>A0ABM6RHH6_9RHOB</name>
<sequence>MKKLILALFAAAAISGCASQVMQSYVGKSITEPILDYGPPINTVDLPDGQRAFQWSITKSGVIPITSNNTATVYSGGTSATAIGTSTTYAPYSTPCVYTLTAKKNGKDWIVTGYRQPSVWCE</sequence>
<keyword evidence="1" id="KW-0732">Signal</keyword>
<organism evidence="2 3">
    <name type="scientific">Phaeobacter inhibens</name>
    <dbReference type="NCBI Taxonomy" id="221822"/>
    <lineage>
        <taxon>Bacteria</taxon>
        <taxon>Pseudomonadati</taxon>
        <taxon>Pseudomonadota</taxon>
        <taxon>Alphaproteobacteria</taxon>
        <taxon>Rhodobacterales</taxon>
        <taxon>Roseobacteraceae</taxon>
        <taxon>Phaeobacter</taxon>
    </lineage>
</organism>
<accession>A0ABM6RHH6</accession>
<feature type="chain" id="PRO_5046923660" description="Lipoprotein" evidence="1">
    <location>
        <begin position="19"/>
        <end position="122"/>
    </location>
</feature>
<keyword evidence="3" id="KW-1185">Reference proteome</keyword>
<reference evidence="2 3" key="2">
    <citation type="journal article" date="2017" name="Int. J. Syst. Evol. Microbiol.">
        <title>Adaptation of Surface-Associated Bacteria to the Open Ocean: A Genomically Distinct Subpopulation of Phaeobacter gallaeciensis Colonizes Pacific Mesozooplankton.</title>
        <authorList>
            <person name="Freese H.M."/>
            <person name="Methner A."/>
            <person name="Overmann J."/>
        </authorList>
    </citation>
    <scope>NUCLEOTIDE SEQUENCE [LARGE SCALE GENOMIC DNA]</scope>
    <source>
        <strain evidence="2 3">P66</strain>
    </source>
</reference>
<dbReference type="Proteomes" id="UP000236536">
    <property type="component" value="Chromosome"/>
</dbReference>
<evidence type="ECO:0008006" key="4">
    <source>
        <dbReference type="Google" id="ProtNLM"/>
    </source>
</evidence>
<protein>
    <recommendedName>
        <fullName evidence="4">Lipoprotein</fullName>
    </recommendedName>
</protein>
<dbReference type="PROSITE" id="PS51257">
    <property type="entry name" value="PROKAR_LIPOPROTEIN"/>
    <property type="match status" value="1"/>
</dbReference>
<feature type="signal peptide" evidence="1">
    <location>
        <begin position="1"/>
        <end position="18"/>
    </location>
</feature>
<dbReference type="RefSeq" id="WP_254683912.1">
    <property type="nucleotide sequence ID" value="NZ_CP010599.1"/>
</dbReference>
<evidence type="ECO:0000313" key="3">
    <source>
        <dbReference type="Proteomes" id="UP000236536"/>
    </source>
</evidence>
<reference evidence="2 3" key="1">
    <citation type="journal article" date="2017" name="Genome Biol. Evol.">
        <title>Trajectories and Drivers of Genome Evolution in Surface-Associated Marine Phaeobacter.</title>
        <authorList>
            <person name="Freese H.M."/>
            <person name="Sikorski J."/>
            <person name="Bunk B."/>
            <person name="Scheuner C."/>
            <person name="Meier-Kolthoff J.P."/>
            <person name="Sproer C."/>
            <person name="Gram L."/>
            <person name="Overmann J."/>
        </authorList>
    </citation>
    <scope>NUCLEOTIDE SEQUENCE [LARGE SCALE GENOMIC DNA]</scope>
    <source>
        <strain evidence="2 3">P66</strain>
    </source>
</reference>